<dbReference type="OrthoDB" id="722566at2759"/>
<feature type="compositionally biased region" description="Basic and acidic residues" evidence="1">
    <location>
        <begin position="402"/>
        <end position="411"/>
    </location>
</feature>
<dbReference type="EMBL" id="OOIN01000043">
    <property type="protein sequence ID" value="SPO32412.1"/>
    <property type="molecule type" value="Genomic_DNA"/>
</dbReference>
<feature type="domain" description="F-box" evidence="2">
    <location>
        <begin position="11"/>
        <end position="57"/>
    </location>
</feature>
<feature type="compositionally biased region" description="Basic and acidic residues" evidence="1">
    <location>
        <begin position="182"/>
        <end position="196"/>
    </location>
</feature>
<proteinExistence type="predicted"/>
<evidence type="ECO:0000259" key="2">
    <source>
        <dbReference type="PROSITE" id="PS50181"/>
    </source>
</evidence>
<keyword evidence="4" id="KW-1185">Reference proteome</keyword>
<feature type="region of interest" description="Disordered" evidence="1">
    <location>
        <begin position="182"/>
        <end position="201"/>
    </location>
</feature>
<feature type="region of interest" description="Disordered" evidence="1">
    <location>
        <begin position="320"/>
        <end position="344"/>
    </location>
</feature>
<dbReference type="PROSITE" id="PS50181">
    <property type="entry name" value="FBOX"/>
    <property type="match status" value="1"/>
</dbReference>
<dbReference type="Pfam" id="PF12937">
    <property type="entry name" value="F-box-like"/>
    <property type="match status" value="1"/>
</dbReference>
<dbReference type="PANTHER" id="PTHR14381">
    <property type="entry name" value="DACTYLIN"/>
    <property type="match status" value="1"/>
</dbReference>
<name>A0A5C3EPN8_9BASI</name>
<evidence type="ECO:0000313" key="4">
    <source>
        <dbReference type="Proteomes" id="UP000324022"/>
    </source>
</evidence>
<dbReference type="AlphaFoldDB" id="A0A5C3EPN8"/>
<dbReference type="Gene3D" id="1.20.1280.50">
    <property type="match status" value="1"/>
</dbReference>
<accession>A0A5C3EPN8</accession>
<dbReference type="GO" id="GO:0019005">
    <property type="term" value="C:SCF ubiquitin ligase complex"/>
    <property type="evidence" value="ECO:0007669"/>
    <property type="project" value="TreeGrafter"/>
</dbReference>
<feature type="compositionally biased region" description="Basic and acidic residues" evidence="1">
    <location>
        <begin position="330"/>
        <end position="343"/>
    </location>
</feature>
<sequence length="791" mass="88496">MMEQDAASHPPCSMEQLPHEVLLDILSYLDAASLALTAATSTRIRHVALQDLLWKPFIARAVHSLSPPVRALNIHPLESTLSLWHPAFGLQADVVHPSSWPTLNEYLQDDTQPSAVDGAPTVHQELDLSLFNGATSLYDVYIRFVRKAEPLLGWWASDVPFYGMVVRIVLDLDFSYDVEHETASPDAESSSRDTPAHENAYVKRRSPSLVCQSIYPTNRLRGLDRDMERWSEVTGFPMPSNSAMIGQGTILRRSLTQISTDLLEPGIRTEDLWHFSWDDVQRGLPVPSDASSTSTMPETAIKDTKANEASDIRAHISSPSWLRSLGPQDGSERGVRSARRTDAMDDENEELELFEDDAEQIDRILRRAAEAPAFFNFGFDLEEDELAHTNLRRLIMGPDRHTIGDRQHRESPQSSAVSTRVGEDDASVQVSLPPWQPYIDADQRNAVYANPPTIATPVPPIIFPPPALLPAIRSPPWSRLGKVQIGMSDIWEAMSADRRWLIEGERLKIDSLTMSPPPPYRRWSIHLYALESGPRFFPIRNPDRESRLSKPMLKRSPIEAETAASASLASFAPDIVSSTRASASTAPVRYQHLTPPPQHDPAHVDFDWDAIEGLYSMTYGPHGIELVYVRARELTSLDFEPDDRLPAWPAEPLLSNSYMYEQTRINRHSAARVGARVLEAVKVLGDPNIPRGQVTWRAFIDDPGRSAVAWRPPPEGYLKHTPWPLRPNHAVTSQDERSPGLVLPAHGRVAEEGFVDAGWATALACISSIDEIQLWWQPMYKISVAKRLIGV</sequence>
<protein>
    <recommendedName>
        <fullName evidence="2">F-box domain-containing protein</fullName>
    </recommendedName>
</protein>
<dbReference type="Proteomes" id="UP000324022">
    <property type="component" value="Unassembled WGS sequence"/>
</dbReference>
<dbReference type="InterPro" id="IPR036047">
    <property type="entry name" value="F-box-like_dom_sf"/>
</dbReference>
<feature type="region of interest" description="Disordered" evidence="1">
    <location>
        <begin position="402"/>
        <end position="424"/>
    </location>
</feature>
<reference evidence="3 4" key="1">
    <citation type="submission" date="2018-03" db="EMBL/GenBank/DDBJ databases">
        <authorList>
            <person name="Guldener U."/>
        </authorList>
    </citation>
    <scope>NUCLEOTIDE SEQUENCE [LARGE SCALE GENOMIC DNA]</scope>
    <source>
        <strain evidence="3 4">NBRC100155</strain>
    </source>
</reference>
<gene>
    <name evidence="3" type="ORF">UTRI_02969</name>
</gene>
<dbReference type="SUPFAM" id="SSF81383">
    <property type="entry name" value="F-box domain"/>
    <property type="match status" value="1"/>
</dbReference>
<dbReference type="Pfam" id="PF12014">
    <property type="entry name" value="Cyclin_D1_bind"/>
    <property type="match status" value="1"/>
</dbReference>
<dbReference type="InterPro" id="IPR001810">
    <property type="entry name" value="F-box_dom"/>
</dbReference>
<dbReference type="PANTHER" id="PTHR14381:SF1">
    <property type="entry name" value="F-BOX_WD REPEAT-CONTAINING PROTEIN 4"/>
    <property type="match status" value="1"/>
</dbReference>
<dbReference type="InterPro" id="IPR052301">
    <property type="entry name" value="SCF_F-box/WD-repeat"/>
</dbReference>
<evidence type="ECO:0000313" key="3">
    <source>
        <dbReference type="EMBL" id="SPO32412.1"/>
    </source>
</evidence>
<dbReference type="GO" id="GO:0031146">
    <property type="term" value="P:SCF-dependent proteasomal ubiquitin-dependent protein catabolic process"/>
    <property type="evidence" value="ECO:0007669"/>
    <property type="project" value="TreeGrafter"/>
</dbReference>
<evidence type="ECO:0000256" key="1">
    <source>
        <dbReference type="SAM" id="MobiDB-lite"/>
    </source>
</evidence>
<organism evidence="3 4">
    <name type="scientific">Ustilago trichophora</name>
    <dbReference type="NCBI Taxonomy" id="86804"/>
    <lineage>
        <taxon>Eukaryota</taxon>
        <taxon>Fungi</taxon>
        <taxon>Dikarya</taxon>
        <taxon>Basidiomycota</taxon>
        <taxon>Ustilaginomycotina</taxon>
        <taxon>Ustilaginomycetes</taxon>
        <taxon>Ustilaginales</taxon>
        <taxon>Ustilaginaceae</taxon>
        <taxon>Ustilago</taxon>
    </lineage>
</organism>